<dbReference type="STRING" id="29540.C481_19926"/>
<name>M0AG43_NATA1</name>
<gene>
    <name evidence="1" type="ORF">C481_19926</name>
</gene>
<dbReference type="Proteomes" id="UP000011554">
    <property type="component" value="Unassembled WGS sequence"/>
</dbReference>
<protein>
    <submittedName>
        <fullName evidence="1">Uncharacterized protein</fullName>
    </submittedName>
</protein>
<dbReference type="InterPro" id="IPR011047">
    <property type="entry name" value="Quinoprotein_ADH-like_sf"/>
</dbReference>
<organism evidence="1 2">
    <name type="scientific">Natrialba asiatica (strain ATCC 700177 / DSM 12278 / JCM 9576 / FERM P-10747 / NBRC 102637 / 172P1)</name>
    <dbReference type="NCBI Taxonomy" id="29540"/>
    <lineage>
        <taxon>Archaea</taxon>
        <taxon>Methanobacteriati</taxon>
        <taxon>Methanobacteriota</taxon>
        <taxon>Stenosarchaea group</taxon>
        <taxon>Halobacteria</taxon>
        <taxon>Halobacteriales</taxon>
        <taxon>Natrialbaceae</taxon>
        <taxon>Natrialba</taxon>
    </lineage>
</organism>
<proteinExistence type="predicted"/>
<dbReference type="SUPFAM" id="SSF50998">
    <property type="entry name" value="Quinoprotein alcohol dehydrogenase-like"/>
    <property type="match status" value="1"/>
</dbReference>
<comment type="caution">
    <text evidence="1">The sequence shown here is derived from an EMBL/GenBank/DDBJ whole genome shotgun (WGS) entry which is preliminary data.</text>
</comment>
<keyword evidence="2" id="KW-1185">Reference proteome</keyword>
<dbReference type="eggNOG" id="arCOG02491">
    <property type="taxonomic scope" value="Archaea"/>
</dbReference>
<dbReference type="InterPro" id="IPR015943">
    <property type="entry name" value="WD40/YVTN_repeat-like_dom_sf"/>
</dbReference>
<dbReference type="Gene3D" id="2.130.10.10">
    <property type="entry name" value="YVTN repeat-like/Quinoprotein amine dehydrogenase"/>
    <property type="match status" value="1"/>
</dbReference>
<dbReference type="EMBL" id="AOIO01000041">
    <property type="protein sequence ID" value="ELY97356.1"/>
    <property type="molecule type" value="Genomic_DNA"/>
</dbReference>
<reference evidence="1 2" key="1">
    <citation type="journal article" date="2014" name="PLoS Genet.">
        <title>Phylogenetically driven sequencing of extremely halophilic archaea reveals strategies for static and dynamic osmo-response.</title>
        <authorList>
            <person name="Becker E.A."/>
            <person name="Seitzer P.M."/>
            <person name="Tritt A."/>
            <person name="Larsen D."/>
            <person name="Krusor M."/>
            <person name="Yao A.I."/>
            <person name="Wu D."/>
            <person name="Madern D."/>
            <person name="Eisen J.A."/>
            <person name="Darling A.E."/>
            <person name="Facciotti M.T."/>
        </authorList>
    </citation>
    <scope>NUCLEOTIDE SEQUENCE [LARGE SCALE GENOMIC DNA]</scope>
    <source>
        <strain evidence="1 2">DSM 12278</strain>
    </source>
</reference>
<evidence type="ECO:0000313" key="2">
    <source>
        <dbReference type="Proteomes" id="UP000011554"/>
    </source>
</evidence>
<evidence type="ECO:0000313" key="1">
    <source>
        <dbReference type="EMBL" id="ELY97356.1"/>
    </source>
</evidence>
<dbReference type="OrthoDB" id="350124at2157"/>
<dbReference type="AlphaFoldDB" id="M0AG43"/>
<accession>M0AG43</accession>
<dbReference type="RefSeq" id="WP_006111081.1">
    <property type="nucleotide sequence ID" value="NZ_AOIO01000041.1"/>
</dbReference>
<sequence>MRDDKVRIEICEAQDHIYDKTRAWATFDPESYQSFFPDRCRDFYGVPSDNGQYIACWAENEREYSRGYEPAGICLVSTHKVVQVIEVSGISEAVPGNDGTIAALGDRGNTFYLFDSNGTQLLKESFESNTAALAISPDGQYAAVATAFPDNAVHIYETRNGRYLGRTENVSTSVLGHLQFTSRGDRRIVETYNIGPDSTLDVDPKRKEVLDEIPVEAQLDVMQLEGIVIVPDSSIGEWHFIPNEILEEVDGALRIPGVELVMSCGEKVEPLTADLIIDNPQNAVKGRYEFCEKCKSSSAAYPDTKVERTR</sequence>